<dbReference type="Proteomes" id="UP001482620">
    <property type="component" value="Unassembled WGS sequence"/>
</dbReference>
<feature type="compositionally biased region" description="Basic residues" evidence="1">
    <location>
        <begin position="1"/>
        <end position="15"/>
    </location>
</feature>
<gene>
    <name evidence="2" type="ORF">ILYODFUR_018825</name>
</gene>
<organism evidence="2 3">
    <name type="scientific">Ilyodon furcidens</name>
    <name type="common">goldbreast splitfin</name>
    <dbReference type="NCBI Taxonomy" id="33524"/>
    <lineage>
        <taxon>Eukaryota</taxon>
        <taxon>Metazoa</taxon>
        <taxon>Chordata</taxon>
        <taxon>Craniata</taxon>
        <taxon>Vertebrata</taxon>
        <taxon>Euteleostomi</taxon>
        <taxon>Actinopterygii</taxon>
        <taxon>Neopterygii</taxon>
        <taxon>Teleostei</taxon>
        <taxon>Neoteleostei</taxon>
        <taxon>Acanthomorphata</taxon>
        <taxon>Ovalentaria</taxon>
        <taxon>Atherinomorphae</taxon>
        <taxon>Cyprinodontiformes</taxon>
        <taxon>Goodeidae</taxon>
        <taxon>Ilyodon</taxon>
    </lineage>
</organism>
<evidence type="ECO:0000313" key="2">
    <source>
        <dbReference type="EMBL" id="MEQ2229443.1"/>
    </source>
</evidence>
<evidence type="ECO:0000313" key="3">
    <source>
        <dbReference type="Proteomes" id="UP001482620"/>
    </source>
</evidence>
<sequence>MQQRAPKAKAVRKAHNVQMCPHHPPKNKAPYESAPLRKEDPQHQTQEHIADTHTPTQGSHVRKSTLKPTKGRAPTEPIPKHSEKPRPLHPGNNSGQSARPNHADPSDPSSRQN</sequence>
<feature type="region of interest" description="Disordered" evidence="1">
    <location>
        <begin position="1"/>
        <end position="113"/>
    </location>
</feature>
<dbReference type="EMBL" id="JAHRIQ010025020">
    <property type="protein sequence ID" value="MEQ2229443.1"/>
    <property type="molecule type" value="Genomic_DNA"/>
</dbReference>
<name>A0ABV0T965_9TELE</name>
<evidence type="ECO:0000256" key="1">
    <source>
        <dbReference type="SAM" id="MobiDB-lite"/>
    </source>
</evidence>
<keyword evidence="3" id="KW-1185">Reference proteome</keyword>
<reference evidence="2 3" key="1">
    <citation type="submission" date="2021-06" db="EMBL/GenBank/DDBJ databases">
        <authorList>
            <person name="Palmer J.M."/>
        </authorList>
    </citation>
    <scope>NUCLEOTIDE SEQUENCE [LARGE SCALE GENOMIC DNA]</scope>
    <source>
        <strain evidence="3">if_2019</strain>
        <tissue evidence="2">Muscle</tissue>
    </source>
</reference>
<proteinExistence type="predicted"/>
<comment type="caution">
    <text evidence="2">The sequence shown here is derived from an EMBL/GenBank/DDBJ whole genome shotgun (WGS) entry which is preliminary data.</text>
</comment>
<accession>A0ABV0T965</accession>
<protein>
    <submittedName>
        <fullName evidence="2">Uncharacterized protein</fullName>
    </submittedName>
</protein>
<feature type="compositionally biased region" description="Basic and acidic residues" evidence="1">
    <location>
        <begin position="35"/>
        <end position="51"/>
    </location>
</feature>